<name>K1YH10_9BACT</name>
<comment type="caution">
    <text evidence="1">The sequence shown here is derived from an EMBL/GenBank/DDBJ whole genome shotgun (WGS) entry which is preliminary data.</text>
</comment>
<reference evidence="1" key="1">
    <citation type="journal article" date="2012" name="Science">
        <title>Fermentation, hydrogen, and sulfur metabolism in multiple uncultivated bacterial phyla.</title>
        <authorList>
            <person name="Wrighton K.C."/>
            <person name="Thomas B.C."/>
            <person name="Sharon I."/>
            <person name="Miller C.S."/>
            <person name="Castelle C.J."/>
            <person name="VerBerkmoes N.C."/>
            <person name="Wilkins M.J."/>
            <person name="Hettich R.L."/>
            <person name="Lipton M.S."/>
            <person name="Williams K.H."/>
            <person name="Long P.E."/>
            <person name="Banfield J.F."/>
        </authorList>
    </citation>
    <scope>NUCLEOTIDE SEQUENCE [LARGE SCALE GENOMIC DNA]</scope>
</reference>
<gene>
    <name evidence="1" type="ORF">ACD_80C00188G0001</name>
</gene>
<accession>K1YH10</accession>
<sequence>MKNILVFISILLLTACNHETKIEEPKKKLGSFDMEAIRYKDGYLTIKIKNPLKTGFAYASQRKEITEGSEIPYQAIRISLIDSCITKVLIGSNLAVFQLVDGKDGTKLKFGGSCYVQGFFKVY</sequence>
<evidence type="ECO:0000313" key="1">
    <source>
        <dbReference type="EMBL" id="EKD24609.1"/>
    </source>
</evidence>
<protein>
    <recommendedName>
        <fullName evidence="2">Lipoprotein</fullName>
    </recommendedName>
</protein>
<organism evidence="1">
    <name type="scientific">uncultured bacterium</name>
    <name type="common">gcode 4</name>
    <dbReference type="NCBI Taxonomy" id="1234023"/>
    <lineage>
        <taxon>Bacteria</taxon>
        <taxon>environmental samples</taxon>
    </lineage>
</organism>
<dbReference type="EMBL" id="AMFJ01036195">
    <property type="protein sequence ID" value="EKD24609.1"/>
    <property type="molecule type" value="Genomic_DNA"/>
</dbReference>
<evidence type="ECO:0008006" key="2">
    <source>
        <dbReference type="Google" id="ProtNLM"/>
    </source>
</evidence>
<dbReference type="PROSITE" id="PS51257">
    <property type="entry name" value="PROKAR_LIPOPROTEIN"/>
    <property type="match status" value="1"/>
</dbReference>
<proteinExistence type="predicted"/>
<dbReference type="AlphaFoldDB" id="K1YH10"/>